<sequence>MVTGHAMVCSSSSAPVARHCIHQTGRVPTTTAFPPWYTGPTPSAHPPGVSGESPTPYPPGYTGETPTPAGPIQIAASIPTTLSTRLDGLTGGRVKLTPYHHAHGPTPSAHPPGVSGESPTPYPFYTGETPTPVWPPGHTQETPIPDISQHWTAPPMSTYPPLYTGPTPTAHLGYICNVPMTITNAQKVTDSQLTSSSSMLFSTSAFAGRLFNEHGAWVPFTNDGNQWLQVDLLRPMAVSGLLIQGSPVDDRWTTSFLLRYSNDGYSFQTYTGTNNIPTELSGSTDRNTVKTAFLSAPIMARFWRIVPVSWAPAGIALRFNLLGCEEQASPQPHLPLQQFCLQPDPL</sequence>
<feature type="region of interest" description="Disordered" evidence="1">
    <location>
        <begin position="31"/>
        <end position="66"/>
    </location>
</feature>
<evidence type="ECO:0000259" key="2">
    <source>
        <dbReference type="PROSITE" id="PS50022"/>
    </source>
</evidence>
<dbReference type="Pfam" id="PF00754">
    <property type="entry name" value="F5_F8_type_C"/>
    <property type="match status" value="1"/>
</dbReference>
<dbReference type="AlphaFoldDB" id="A0A2T7PBR1"/>
<evidence type="ECO:0000256" key="1">
    <source>
        <dbReference type="SAM" id="MobiDB-lite"/>
    </source>
</evidence>
<evidence type="ECO:0000313" key="4">
    <source>
        <dbReference type="Proteomes" id="UP000245119"/>
    </source>
</evidence>
<dbReference type="FunFam" id="2.60.120.260:FF:000016">
    <property type="entry name" value="Contactin-associated protein-like 4 isoform 1"/>
    <property type="match status" value="1"/>
</dbReference>
<dbReference type="CDD" id="cd00057">
    <property type="entry name" value="FA58C"/>
    <property type="match status" value="1"/>
</dbReference>
<dbReference type="InterPro" id="IPR008979">
    <property type="entry name" value="Galactose-bd-like_sf"/>
</dbReference>
<dbReference type="OrthoDB" id="6262482at2759"/>
<reference evidence="3 4" key="1">
    <citation type="submission" date="2018-04" db="EMBL/GenBank/DDBJ databases">
        <title>The genome of golden apple snail Pomacea canaliculata provides insight into stress tolerance and invasive adaptation.</title>
        <authorList>
            <person name="Liu C."/>
            <person name="Liu B."/>
            <person name="Ren Y."/>
            <person name="Zhang Y."/>
            <person name="Wang H."/>
            <person name="Li S."/>
            <person name="Jiang F."/>
            <person name="Yin L."/>
            <person name="Zhang G."/>
            <person name="Qian W."/>
            <person name="Fan W."/>
        </authorList>
    </citation>
    <scope>NUCLEOTIDE SEQUENCE [LARGE SCALE GENOMIC DNA]</scope>
    <source>
        <strain evidence="3">SZHN2017</strain>
        <tissue evidence="3">Muscle</tissue>
    </source>
</reference>
<dbReference type="Proteomes" id="UP000245119">
    <property type="component" value="Linkage Group LG5"/>
</dbReference>
<dbReference type="PROSITE" id="PS50022">
    <property type="entry name" value="FA58C_3"/>
    <property type="match status" value="1"/>
</dbReference>
<proteinExistence type="predicted"/>
<accession>A0A2T7PBR1</accession>
<protein>
    <recommendedName>
        <fullName evidence="2">F5/8 type C domain-containing protein</fullName>
    </recommendedName>
</protein>
<feature type="domain" description="F5/8 type C" evidence="2">
    <location>
        <begin position="176"/>
        <end position="324"/>
    </location>
</feature>
<dbReference type="InterPro" id="IPR000421">
    <property type="entry name" value="FA58C"/>
</dbReference>
<keyword evidence="4" id="KW-1185">Reference proteome</keyword>
<dbReference type="SMART" id="SM00231">
    <property type="entry name" value="FA58C"/>
    <property type="match status" value="1"/>
</dbReference>
<evidence type="ECO:0000313" key="3">
    <source>
        <dbReference type="EMBL" id="PVD30855.1"/>
    </source>
</evidence>
<dbReference type="SUPFAM" id="SSF49785">
    <property type="entry name" value="Galactose-binding domain-like"/>
    <property type="match status" value="1"/>
</dbReference>
<dbReference type="Gene3D" id="2.60.120.260">
    <property type="entry name" value="Galactose-binding domain-like"/>
    <property type="match status" value="1"/>
</dbReference>
<dbReference type="EMBL" id="PZQS01000005">
    <property type="protein sequence ID" value="PVD30855.1"/>
    <property type="molecule type" value="Genomic_DNA"/>
</dbReference>
<dbReference type="PANTHER" id="PTHR24543">
    <property type="entry name" value="MULTICOPPER OXIDASE-RELATED"/>
    <property type="match status" value="1"/>
</dbReference>
<feature type="compositionally biased region" description="Low complexity" evidence="1">
    <location>
        <begin position="50"/>
        <end position="66"/>
    </location>
</feature>
<name>A0A2T7PBR1_POMCA</name>
<gene>
    <name evidence="3" type="ORF">C0Q70_10130</name>
</gene>
<organism evidence="3 4">
    <name type="scientific">Pomacea canaliculata</name>
    <name type="common">Golden apple snail</name>
    <dbReference type="NCBI Taxonomy" id="400727"/>
    <lineage>
        <taxon>Eukaryota</taxon>
        <taxon>Metazoa</taxon>
        <taxon>Spiralia</taxon>
        <taxon>Lophotrochozoa</taxon>
        <taxon>Mollusca</taxon>
        <taxon>Gastropoda</taxon>
        <taxon>Caenogastropoda</taxon>
        <taxon>Architaenioglossa</taxon>
        <taxon>Ampullarioidea</taxon>
        <taxon>Ampullariidae</taxon>
        <taxon>Pomacea</taxon>
    </lineage>
</organism>
<comment type="caution">
    <text evidence="3">The sequence shown here is derived from an EMBL/GenBank/DDBJ whole genome shotgun (WGS) entry which is preliminary data.</text>
</comment>